<dbReference type="GO" id="GO:0061710">
    <property type="term" value="F:L-threonylcarbamoyladenylate synthase"/>
    <property type="evidence" value="ECO:0007669"/>
    <property type="project" value="UniProtKB-EC"/>
</dbReference>
<dbReference type="NCBIfam" id="TIGR00057">
    <property type="entry name" value="L-threonylcarbamoyladenylate synthase"/>
    <property type="match status" value="1"/>
</dbReference>
<evidence type="ECO:0000256" key="5">
    <source>
        <dbReference type="ARBA" id="ARBA00022679"/>
    </source>
</evidence>
<evidence type="ECO:0000256" key="1">
    <source>
        <dbReference type="ARBA" id="ARBA00004496"/>
    </source>
</evidence>
<evidence type="ECO:0000256" key="8">
    <source>
        <dbReference type="ARBA" id="ARBA00022741"/>
    </source>
</evidence>
<sequence length="221" mass="23340">MEVIRLDETNLDSSAARAAAVLRAGGVVLYPTDTFYGLGADALSDKAVAKVKNIKRRDEGKPIHAIVSDLGMAARYAELTDDARLLAERLPQGQVTFILSAKGGSASGGKKKVSTGIMRGIRTFGFRIPDNDFCLALVREFSRPVTATSANLSGRSPERSVEKILAQFGTAAESLDLVIDAGELPAKQPSTVVDLSEATPVIIREGAISAADVWNAIRVGA</sequence>
<dbReference type="Proteomes" id="UP000177652">
    <property type="component" value="Unassembled WGS sequence"/>
</dbReference>
<organism evidence="13 14">
    <name type="scientific">Candidatus Kaiserbacteria bacterium RIFCSPHIGHO2_02_FULL_55_20</name>
    <dbReference type="NCBI Taxonomy" id="1798497"/>
    <lineage>
        <taxon>Bacteria</taxon>
        <taxon>Candidatus Kaiseribacteriota</taxon>
    </lineage>
</organism>
<evidence type="ECO:0000313" key="14">
    <source>
        <dbReference type="Proteomes" id="UP000177652"/>
    </source>
</evidence>
<dbReference type="GO" id="GO:0005737">
    <property type="term" value="C:cytoplasm"/>
    <property type="evidence" value="ECO:0007669"/>
    <property type="project" value="UniProtKB-SubCell"/>
</dbReference>
<evidence type="ECO:0000256" key="3">
    <source>
        <dbReference type="ARBA" id="ARBA00012584"/>
    </source>
</evidence>
<evidence type="ECO:0000313" key="13">
    <source>
        <dbReference type="EMBL" id="OGG65731.1"/>
    </source>
</evidence>
<dbReference type="GO" id="GO:0003725">
    <property type="term" value="F:double-stranded RNA binding"/>
    <property type="evidence" value="ECO:0007669"/>
    <property type="project" value="InterPro"/>
</dbReference>
<dbReference type="EC" id="2.7.7.87" evidence="3"/>
<evidence type="ECO:0000259" key="12">
    <source>
        <dbReference type="PROSITE" id="PS51163"/>
    </source>
</evidence>
<dbReference type="GO" id="GO:0008033">
    <property type="term" value="P:tRNA processing"/>
    <property type="evidence" value="ECO:0007669"/>
    <property type="project" value="UniProtKB-KW"/>
</dbReference>
<dbReference type="PROSITE" id="PS51163">
    <property type="entry name" value="YRDC"/>
    <property type="match status" value="1"/>
</dbReference>
<name>A0A1F6DWD2_9BACT</name>
<dbReference type="SUPFAM" id="SSF55821">
    <property type="entry name" value="YrdC/RibB"/>
    <property type="match status" value="1"/>
</dbReference>
<dbReference type="InterPro" id="IPR017945">
    <property type="entry name" value="DHBP_synth_RibB-like_a/b_dom"/>
</dbReference>
<gene>
    <name evidence="13" type="ORF">A3D71_02690</name>
</gene>
<protein>
    <recommendedName>
        <fullName evidence="10">L-threonylcarbamoyladenylate synthase</fullName>
        <ecNumber evidence="3">2.7.7.87</ecNumber>
    </recommendedName>
    <alternativeName>
        <fullName evidence="10">L-threonylcarbamoyladenylate synthase</fullName>
    </alternativeName>
</protein>
<dbReference type="EMBL" id="MFLK01000034">
    <property type="protein sequence ID" value="OGG65731.1"/>
    <property type="molecule type" value="Genomic_DNA"/>
</dbReference>
<reference evidence="13 14" key="1">
    <citation type="journal article" date="2016" name="Nat. Commun.">
        <title>Thousands of microbial genomes shed light on interconnected biogeochemical processes in an aquifer system.</title>
        <authorList>
            <person name="Anantharaman K."/>
            <person name="Brown C.T."/>
            <person name="Hug L.A."/>
            <person name="Sharon I."/>
            <person name="Castelle C.J."/>
            <person name="Probst A.J."/>
            <person name="Thomas B.C."/>
            <person name="Singh A."/>
            <person name="Wilkins M.J."/>
            <person name="Karaoz U."/>
            <person name="Brodie E.L."/>
            <person name="Williams K.H."/>
            <person name="Hubbard S.S."/>
            <person name="Banfield J.F."/>
        </authorList>
    </citation>
    <scope>NUCLEOTIDE SEQUENCE [LARGE SCALE GENOMIC DNA]</scope>
</reference>
<evidence type="ECO:0000256" key="2">
    <source>
        <dbReference type="ARBA" id="ARBA00007663"/>
    </source>
</evidence>
<evidence type="ECO:0000256" key="10">
    <source>
        <dbReference type="ARBA" id="ARBA00029774"/>
    </source>
</evidence>
<dbReference type="InterPro" id="IPR050156">
    <property type="entry name" value="TC-AMP_synthase_SUA5"/>
</dbReference>
<evidence type="ECO:0000256" key="9">
    <source>
        <dbReference type="ARBA" id="ARBA00022840"/>
    </source>
</evidence>
<evidence type="ECO:0000256" key="6">
    <source>
        <dbReference type="ARBA" id="ARBA00022694"/>
    </source>
</evidence>
<comment type="subcellular location">
    <subcellularLocation>
        <location evidence="1">Cytoplasm</location>
    </subcellularLocation>
</comment>
<keyword evidence="5" id="KW-0808">Transferase</keyword>
<keyword evidence="4" id="KW-0963">Cytoplasm</keyword>
<comment type="caution">
    <text evidence="13">The sequence shown here is derived from an EMBL/GenBank/DDBJ whole genome shotgun (WGS) entry which is preliminary data.</text>
</comment>
<keyword evidence="9" id="KW-0067">ATP-binding</keyword>
<evidence type="ECO:0000256" key="4">
    <source>
        <dbReference type="ARBA" id="ARBA00022490"/>
    </source>
</evidence>
<dbReference type="PANTHER" id="PTHR17490">
    <property type="entry name" value="SUA5"/>
    <property type="match status" value="1"/>
</dbReference>
<dbReference type="InterPro" id="IPR006070">
    <property type="entry name" value="Sua5-like_dom"/>
</dbReference>
<evidence type="ECO:0000256" key="11">
    <source>
        <dbReference type="ARBA" id="ARBA00048366"/>
    </source>
</evidence>
<dbReference type="PANTHER" id="PTHR17490:SF16">
    <property type="entry name" value="THREONYLCARBAMOYL-AMP SYNTHASE"/>
    <property type="match status" value="1"/>
</dbReference>
<dbReference type="Gene3D" id="3.90.870.10">
    <property type="entry name" value="DHBP synthase"/>
    <property type="match status" value="1"/>
</dbReference>
<accession>A0A1F6DWD2</accession>
<dbReference type="GO" id="GO:0006450">
    <property type="term" value="P:regulation of translational fidelity"/>
    <property type="evidence" value="ECO:0007669"/>
    <property type="project" value="TreeGrafter"/>
</dbReference>
<keyword evidence="8" id="KW-0547">Nucleotide-binding</keyword>
<keyword evidence="6" id="KW-0819">tRNA processing</keyword>
<comment type="catalytic activity">
    <reaction evidence="11">
        <text>L-threonine + hydrogencarbonate + ATP = L-threonylcarbamoyladenylate + diphosphate + H2O</text>
        <dbReference type="Rhea" id="RHEA:36407"/>
        <dbReference type="ChEBI" id="CHEBI:15377"/>
        <dbReference type="ChEBI" id="CHEBI:17544"/>
        <dbReference type="ChEBI" id="CHEBI:30616"/>
        <dbReference type="ChEBI" id="CHEBI:33019"/>
        <dbReference type="ChEBI" id="CHEBI:57926"/>
        <dbReference type="ChEBI" id="CHEBI:73682"/>
        <dbReference type="EC" id="2.7.7.87"/>
    </reaction>
</comment>
<keyword evidence="7" id="KW-0548">Nucleotidyltransferase</keyword>
<dbReference type="Pfam" id="PF01300">
    <property type="entry name" value="Sua5_yciO_yrdC"/>
    <property type="match status" value="1"/>
</dbReference>
<evidence type="ECO:0000256" key="7">
    <source>
        <dbReference type="ARBA" id="ARBA00022695"/>
    </source>
</evidence>
<dbReference type="GO" id="GO:0000049">
    <property type="term" value="F:tRNA binding"/>
    <property type="evidence" value="ECO:0007669"/>
    <property type="project" value="TreeGrafter"/>
</dbReference>
<comment type="similarity">
    <text evidence="2">Belongs to the SUA5 family.</text>
</comment>
<dbReference type="AlphaFoldDB" id="A0A1F6DWD2"/>
<proteinExistence type="inferred from homology"/>
<feature type="domain" description="YrdC-like" evidence="12">
    <location>
        <begin position="12"/>
        <end position="208"/>
    </location>
</feature>
<dbReference type="GO" id="GO:0005524">
    <property type="term" value="F:ATP binding"/>
    <property type="evidence" value="ECO:0007669"/>
    <property type="project" value="UniProtKB-KW"/>
</dbReference>
<dbReference type="STRING" id="1798497.A3D71_02690"/>